<evidence type="ECO:0000313" key="2">
    <source>
        <dbReference type="EMBL" id="OHA06934.1"/>
    </source>
</evidence>
<feature type="transmembrane region" description="Helical" evidence="1">
    <location>
        <begin position="24"/>
        <end position="44"/>
    </location>
</feature>
<keyword evidence="1" id="KW-1133">Transmembrane helix</keyword>
<keyword evidence="1" id="KW-0812">Transmembrane</keyword>
<evidence type="ECO:0000256" key="1">
    <source>
        <dbReference type="SAM" id="Phobius"/>
    </source>
</evidence>
<dbReference type="EMBL" id="MHQO01000020">
    <property type="protein sequence ID" value="OHA06934.1"/>
    <property type="molecule type" value="Genomic_DNA"/>
</dbReference>
<name>A0A1G2L5W8_9BACT</name>
<dbReference type="Proteomes" id="UP000177982">
    <property type="component" value="Unassembled WGS sequence"/>
</dbReference>
<feature type="transmembrane region" description="Helical" evidence="1">
    <location>
        <begin position="104"/>
        <end position="128"/>
    </location>
</feature>
<dbReference type="AlphaFoldDB" id="A0A1G2L5W8"/>
<comment type="caution">
    <text evidence="2">The sequence shown here is derived from an EMBL/GenBank/DDBJ whole genome shotgun (WGS) entry which is preliminary data.</text>
</comment>
<accession>A0A1G2L5W8</accession>
<keyword evidence="1" id="KW-0472">Membrane</keyword>
<proteinExistence type="predicted"/>
<evidence type="ECO:0000313" key="3">
    <source>
        <dbReference type="Proteomes" id="UP000177982"/>
    </source>
</evidence>
<protein>
    <submittedName>
        <fullName evidence="2">Uncharacterized protein</fullName>
    </submittedName>
</protein>
<sequence length="140" mass="15941">MFFFAIILAQNTGAATEEFMQTLLFVYNALPFLAWILVGSIIYLNLGWRIGEWTLGLDEDNQVFMYISPAKLLLAPASMVYFMLRPAHDEEGVERWDTSFKIVMTFFGLPLMILGVLAIAIGVVLWLITFGRLKAWNLLN</sequence>
<reference evidence="2 3" key="1">
    <citation type="journal article" date="2016" name="Nat. Commun.">
        <title>Thousands of microbial genomes shed light on interconnected biogeochemical processes in an aquifer system.</title>
        <authorList>
            <person name="Anantharaman K."/>
            <person name="Brown C.T."/>
            <person name="Hug L.A."/>
            <person name="Sharon I."/>
            <person name="Castelle C.J."/>
            <person name="Probst A.J."/>
            <person name="Thomas B.C."/>
            <person name="Singh A."/>
            <person name="Wilkins M.J."/>
            <person name="Karaoz U."/>
            <person name="Brodie E.L."/>
            <person name="Williams K.H."/>
            <person name="Hubbard S.S."/>
            <person name="Banfield J.F."/>
        </authorList>
    </citation>
    <scope>NUCLEOTIDE SEQUENCE [LARGE SCALE GENOMIC DNA]</scope>
</reference>
<gene>
    <name evidence="2" type="ORF">A2934_01435</name>
</gene>
<organism evidence="2 3">
    <name type="scientific">Candidatus Sungbacteria bacterium RIFCSPLOWO2_01_FULL_47_10</name>
    <dbReference type="NCBI Taxonomy" id="1802276"/>
    <lineage>
        <taxon>Bacteria</taxon>
        <taxon>Candidatus Sungiibacteriota</taxon>
    </lineage>
</organism>
<feature type="transmembrane region" description="Helical" evidence="1">
    <location>
        <begin position="64"/>
        <end position="84"/>
    </location>
</feature>